<dbReference type="InterPro" id="IPR036583">
    <property type="entry name" value="23S_rRNA_IVS_sf"/>
</dbReference>
<gene>
    <name evidence="1" type="ORF">A3J05_02495</name>
</gene>
<name>A0A1F5QCC1_9BACT</name>
<dbReference type="Gene3D" id="1.20.1440.60">
    <property type="entry name" value="23S rRNA-intervening sequence"/>
    <property type="match status" value="1"/>
</dbReference>
<dbReference type="AlphaFoldDB" id="A0A1F5QCC1"/>
<proteinExistence type="predicted"/>
<evidence type="ECO:0008006" key="3">
    <source>
        <dbReference type="Google" id="ProtNLM"/>
    </source>
</evidence>
<reference evidence="1 2" key="1">
    <citation type="journal article" date="2016" name="Nat. Commun.">
        <title>Thousands of microbial genomes shed light on interconnected biogeochemical processes in an aquifer system.</title>
        <authorList>
            <person name="Anantharaman K."/>
            <person name="Brown C.T."/>
            <person name="Hug L.A."/>
            <person name="Sharon I."/>
            <person name="Castelle C.J."/>
            <person name="Probst A.J."/>
            <person name="Thomas B.C."/>
            <person name="Singh A."/>
            <person name="Wilkins M.J."/>
            <person name="Karaoz U."/>
            <person name="Brodie E.L."/>
            <person name="Williams K.H."/>
            <person name="Hubbard S.S."/>
            <person name="Banfield J.F."/>
        </authorList>
    </citation>
    <scope>NUCLEOTIDE SEQUENCE [LARGE SCALE GENOMIC DNA]</scope>
</reference>
<dbReference type="Proteomes" id="UP000177235">
    <property type="component" value="Unassembled WGS sequence"/>
</dbReference>
<dbReference type="InterPro" id="IPR012657">
    <property type="entry name" value="23S_rRNA-intervening_sequence"/>
</dbReference>
<sequence>MISRKPEGYKELLIYKKAVDVQEMTVALTNLFPRTKNMLSLKDQMDRSGRSGAKNIIEGWKRNTTGEYFHFLGYAIGSIEELKDDSADIAKALYRELMGVKGLMGITPLTPIRLESLRFYPLDPSLPPIVQLYLKCKELLMLLNKLQRSLDAKMTKEMTKSVHSRTRERFQNDKFGEHKLKTELSSLGLVRLANGQFISKEEFNSRIASGEKLELFD</sequence>
<accession>A0A1F5QCC1</accession>
<organism evidence="1 2">
    <name type="scientific">Candidatus Doudnabacteria bacterium RIFCSPLOWO2_02_FULL_48_13</name>
    <dbReference type="NCBI Taxonomy" id="1817845"/>
    <lineage>
        <taxon>Bacteria</taxon>
        <taxon>Candidatus Doudnaibacteriota</taxon>
    </lineage>
</organism>
<dbReference type="Pfam" id="PF05635">
    <property type="entry name" value="23S_rRNA_IVP"/>
    <property type="match status" value="1"/>
</dbReference>
<evidence type="ECO:0000313" key="1">
    <source>
        <dbReference type="EMBL" id="OGE99834.1"/>
    </source>
</evidence>
<dbReference type="NCBIfam" id="TIGR02436">
    <property type="entry name" value="four helix bundle protein"/>
    <property type="match status" value="1"/>
</dbReference>
<dbReference type="SUPFAM" id="SSF158446">
    <property type="entry name" value="IVS-encoded protein-like"/>
    <property type="match status" value="1"/>
</dbReference>
<protein>
    <recommendedName>
        <fullName evidence="3">Four helix bundle protein</fullName>
    </recommendedName>
</protein>
<dbReference type="EMBL" id="MFFF01000013">
    <property type="protein sequence ID" value="OGE99834.1"/>
    <property type="molecule type" value="Genomic_DNA"/>
</dbReference>
<dbReference type="PANTHER" id="PTHR38471">
    <property type="entry name" value="FOUR HELIX BUNDLE PROTEIN"/>
    <property type="match status" value="1"/>
</dbReference>
<evidence type="ECO:0000313" key="2">
    <source>
        <dbReference type="Proteomes" id="UP000177235"/>
    </source>
</evidence>
<comment type="caution">
    <text evidence="1">The sequence shown here is derived from an EMBL/GenBank/DDBJ whole genome shotgun (WGS) entry which is preliminary data.</text>
</comment>
<dbReference type="PANTHER" id="PTHR38471:SF2">
    <property type="entry name" value="FOUR HELIX BUNDLE PROTEIN"/>
    <property type="match status" value="1"/>
</dbReference>